<feature type="compositionally biased region" description="Low complexity" evidence="1">
    <location>
        <begin position="1931"/>
        <end position="1949"/>
    </location>
</feature>
<feature type="compositionally biased region" description="Polar residues" evidence="1">
    <location>
        <begin position="1183"/>
        <end position="1193"/>
    </location>
</feature>
<feature type="region of interest" description="Disordered" evidence="1">
    <location>
        <begin position="1905"/>
        <end position="1987"/>
    </location>
</feature>
<feature type="region of interest" description="Disordered" evidence="1">
    <location>
        <begin position="570"/>
        <end position="595"/>
    </location>
</feature>
<dbReference type="Pfam" id="PF13820">
    <property type="entry name" value="NCOA6_TRADD-N"/>
    <property type="match status" value="1"/>
</dbReference>
<evidence type="ECO:0000313" key="3">
    <source>
        <dbReference type="EMBL" id="GFO18903.1"/>
    </source>
</evidence>
<keyword evidence="4" id="KW-1185">Reference proteome</keyword>
<name>A0AAV4BI92_9GAST</name>
<reference evidence="3 4" key="1">
    <citation type="journal article" date="2021" name="Elife">
        <title>Chloroplast acquisition without the gene transfer in kleptoplastic sea slugs, Plakobranchus ocellatus.</title>
        <authorList>
            <person name="Maeda T."/>
            <person name="Takahashi S."/>
            <person name="Yoshida T."/>
            <person name="Shimamura S."/>
            <person name="Takaki Y."/>
            <person name="Nagai Y."/>
            <person name="Toyoda A."/>
            <person name="Suzuki Y."/>
            <person name="Arimoto A."/>
            <person name="Ishii H."/>
            <person name="Satoh N."/>
            <person name="Nishiyama T."/>
            <person name="Hasebe M."/>
            <person name="Maruyama T."/>
            <person name="Minagawa J."/>
            <person name="Obokata J."/>
            <person name="Shigenobu S."/>
        </authorList>
    </citation>
    <scope>NUCLEOTIDE SEQUENCE [LARGE SCALE GENOMIC DNA]</scope>
</reference>
<dbReference type="Proteomes" id="UP000735302">
    <property type="component" value="Unassembled WGS sequence"/>
</dbReference>
<feature type="compositionally biased region" description="Polar residues" evidence="1">
    <location>
        <begin position="1950"/>
        <end position="1961"/>
    </location>
</feature>
<feature type="region of interest" description="Disordered" evidence="1">
    <location>
        <begin position="411"/>
        <end position="444"/>
    </location>
</feature>
<feature type="compositionally biased region" description="Low complexity" evidence="1">
    <location>
        <begin position="118"/>
        <end position="129"/>
    </location>
</feature>
<feature type="compositionally biased region" description="Basic residues" evidence="1">
    <location>
        <begin position="2454"/>
        <end position="2463"/>
    </location>
</feature>
<feature type="region of interest" description="Disordered" evidence="1">
    <location>
        <begin position="1331"/>
        <end position="1362"/>
    </location>
</feature>
<feature type="region of interest" description="Disordered" evidence="1">
    <location>
        <begin position="2349"/>
        <end position="2463"/>
    </location>
</feature>
<evidence type="ECO:0000256" key="1">
    <source>
        <dbReference type="SAM" id="MobiDB-lite"/>
    </source>
</evidence>
<comment type="caution">
    <text evidence="3">The sequence shown here is derived from an EMBL/GenBank/DDBJ whole genome shotgun (WGS) entry which is preliminary data.</text>
</comment>
<feature type="compositionally biased region" description="Polar residues" evidence="1">
    <location>
        <begin position="2392"/>
        <end position="2404"/>
    </location>
</feature>
<feature type="compositionally biased region" description="Basic and acidic residues" evidence="1">
    <location>
        <begin position="936"/>
        <end position="946"/>
    </location>
</feature>
<feature type="compositionally biased region" description="Basic and acidic residues" evidence="1">
    <location>
        <begin position="1694"/>
        <end position="1706"/>
    </location>
</feature>
<sequence>MDGAMGKEEDVVEAVLTCEGDFHDPQLYTHIEIFRNKLKDLLHTDTRKVQVRKVEPWNSVKVTLTIPREAAVRLRQLAQNGSEALKEIGVLSVQMQGDSQIALTFLGSNNEHKEVILNSSSTSNNPSSNAIGDTANQHVSNPQPAEAVVSLDDLNSSPGPSSDEVTRKNIVDYLRQGPHLRQNAALIGSLMGAVGAISSTSSPMLGTGQDSSAVSNPVSSFIGSKPQMLRSNSIATVVSAALLYQEPNVSTSVPCKTTGAFHSPLPRHTTSVAINSSLSGSSSLQVQHQSSDKNFPTIQSTALRQLSSIAGSGTGYHSFASNTNNCSPLGPLTQPSTLSNSSFSTSKLGTASSASPNYYVDLPPPPPYPHSLNIAASPRLSKPGNASSPMLVNLLQIDPSVATAGLASGNANKPLAVKEPSVSDCPPKKKRKRKEKTNTAKPLQNDLASSQHDIQTFSTVSDPIDSHSVSEQTTKMTDAYKPIDVFSKRIGTSPLGFLNESKTSQYYPGKVNHKDGLASSGIQSNFIKSAIGSRTNNSMLLGSSAQLSQQQAEAFLSETTAGKIINPYTGQLEPRDSVLDSGQSLPKDPGLSQGSGYSATRMLAQRAQELDEIAQKSVPHSSSTKLDIVHATQHVCSPSVGHTSASTITTTITAAASAVSSSELLQRPVSKVPWRNFTSVTSSSVKVSLTQSKIIASSSHSCQSGTVVSSSVNLPLHPSSEPRHALPQNLAKKNINPDLSNGPLVCDTEKGSKTRIVHSEMDTPVQAPEAVASSTESVIYPNVNVCMHSVTSQPKFYQAPFVENLSDMRKQLKAGPLAASPSWLSMSVSLDIPSAHTSQSSPVTEAEQTKLPFQGHAMSTHHRQAATFNSDKVPFSTSVTSPSLLNSVLDKHMDSHSSTESPPEIKVLSEGDENSNQSGVVTDPVTEHSGTATLIEHTRVKIENHDSGVGSSSERSDDTPSELGDAEFRASHPSTESDESNIKNSLPHKGVDCKQDQPFVPANNSMSENYRMSPCNESSHIKSSGPQKGTSLAKKRITIPASSEQITGSDICQFYDAHCKSMEKQAGLMAVEQVSLTSNWLSEKAGSSQHSSHGSKTKENGPLISDSLENRAGLKTNGPIPQGNMNTVMMAMTELHPKKISSKQVAVNNIGTPVHLKEEHKGKELFLEKLNQIHHHQEDQKESSASTLASQEMKTVEGTIEEPQQNTSPPQRLEGHAEQLFLDLEEMQAKIIGNGSAAMTGVVGTSESKGNNITSIYSKRSSPVNVNMLNHIYAPGLPLPRRLTESVQRLVKPLPASEIGMSLPVSSSRAYNSKPIVSSAIGIVPRAGTATLSSTNGSHHSARMGNHSGARSPGASVPRLIPSDQHHLLSGGLDLAGLSSTYSTDSVSLGGGMSSLNSVIPIISSDGMREDFVLKGDTHPLSVKFGHPPPSILRDTQSYSSKMLSQSYPPFKTKGHLANIGQQNQDVQINLDASKNNSIVLHHFANSKRESSSVFHEKINTQVAEQGNSLHNNHSLVVGKLSAEETNHSNIFTDGLQSHRFSSSSDSTSTSTIVHSNASSPLMPILQRDQEPPFTPTLPSTVPNISSQLSLVSITTTMEISPTLIDDAAIKSTTVLATTAQLHPVPCSSSFQSTSSSLSSKASFENAVGSTEASCTESYAIRLPILSPIVSSPSSPMVTQPNATPSTIGSSKSLSEHSNDRCEPPKLTKAHPVTITPVLPKCSSQGYQFNRNIFDTVSVVSFPKQENELALSTKSNSNFSNVDFVTSPKCNDDDTGILPSLPKEAIDSEVELEEGSMANSFDPHKKDFYENGSKQNNLLSKDCSQESSSKTLKPKLYPSELLSQPLEISKIIRNSETLPDKAKAVHFATKKTTIVSKPSIYESVSATTAPCGTVNFTAHEFSSPRSFMPSSVPIAEESTSKPQQTTLLAGAPDSTSSNLASSSFNFPSSQANISNRSSPSNDIDGGSVSARVEEGPEHTNLSPTIDSPQVKEPILETLASALKQQREPSIQSRSSPLCKTLEKSSAHQRPPMVPLTASDISKLEQSMMLQGRMVAVQSSAQTKIHASEKEINESPLEPGDNVVNHSRITRKRKVNPSEEETHDIEETAFSRADPQKLVGPGSSFKSKAHDTALMKMENVKDTSPLESGKVHFKAGMVGSEGKNESSKTNMELGDTPAKVTPDLEKSQERRRHRSNTSSQSDDVYSHRSVSNDSKDSSIPGKEGRANKTAVQFAPERDGRTHRNNYSSTGEGKSHQRTYPGSEKDAQSKENRSIRVPGHYSGEDSRHAHVDWSQDHSVDDKDKTRSLGSKMLPANDKFSSPEGKDDGQKKVQRVRRQFYAYVPEKSLDQTYFDTPILSGRTRSKNKPSDEEAAAGTASTSTMPSSVVPTASTDPITSSSHNTVSSATTGTGHVAGHGKHASDHGGLTNSEAAGSGVKRSTRAVRTKDVSQEQNPNKRRKVQQQR</sequence>
<feature type="region of interest" description="Disordered" evidence="1">
    <location>
        <begin position="891"/>
        <end position="1035"/>
    </location>
</feature>
<feature type="compositionally biased region" description="Polar residues" evidence="1">
    <location>
        <begin position="1082"/>
        <end position="1094"/>
    </location>
</feature>
<feature type="compositionally biased region" description="Polar residues" evidence="1">
    <location>
        <begin position="1002"/>
        <end position="1030"/>
    </location>
</feature>
<feature type="compositionally biased region" description="Polar residues" evidence="1">
    <location>
        <begin position="1677"/>
        <end position="1693"/>
    </location>
</feature>
<gene>
    <name evidence="3" type="ORF">PoB_004540800</name>
</gene>
<feature type="compositionally biased region" description="Low complexity" evidence="1">
    <location>
        <begin position="2372"/>
        <end position="2391"/>
    </location>
</feature>
<feature type="region of interest" description="Disordered" evidence="1">
    <location>
        <begin position="1082"/>
        <end position="1124"/>
    </location>
</feature>
<feature type="compositionally biased region" description="Basic and acidic residues" evidence="1">
    <location>
        <begin position="2261"/>
        <end position="2272"/>
    </location>
</feature>
<feature type="region of interest" description="Disordered" evidence="1">
    <location>
        <begin position="1175"/>
        <end position="1212"/>
    </location>
</feature>
<evidence type="ECO:0000313" key="4">
    <source>
        <dbReference type="Proteomes" id="UP000735302"/>
    </source>
</evidence>
<feature type="region of interest" description="Disordered" evidence="1">
    <location>
        <begin position="2092"/>
        <end position="2330"/>
    </location>
</feature>
<feature type="region of interest" description="Disordered" evidence="1">
    <location>
        <begin position="1673"/>
        <end position="1708"/>
    </location>
</feature>
<feature type="compositionally biased region" description="Basic and acidic residues" evidence="1">
    <location>
        <begin position="2280"/>
        <end position="2304"/>
    </location>
</feature>
<protein>
    <submittedName>
        <fullName evidence="3">Nuclear receptor coactivator 6</fullName>
    </submittedName>
</protein>
<keyword evidence="3" id="KW-0675">Receptor</keyword>
<dbReference type="EMBL" id="BLXT01004995">
    <property type="protein sequence ID" value="GFO18903.1"/>
    <property type="molecule type" value="Genomic_DNA"/>
</dbReference>
<feature type="region of interest" description="Disordered" evidence="1">
    <location>
        <begin position="118"/>
        <end position="140"/>
    </location>
</feature>
<feature type="compositionally biased region" description="Basic and acidic residues" evidence="1">
    <location>
        <begin position="2127"/>
        <end position="2140"/>
    </location>
</feature>
<feature type="compositionally biased region" description="Polar residues" evidence="1">
    <location>
        <begin position="2195"/>
        <end position="2211"/>
    </location>
</feature>
<accession>A0AAV4BI92</accession>
<organism evidence="3 4">
    <name type="scientific">Plakobranchus ocellatus</name>
    <dbReference type="NCBI Taxonomy" id="259542"/>
    <lineage>
        <taxon>Eukaryota</taxon>
        <taxon>Metazoa</taxon>
        <taxon>Spiralia</taxon>
        <taxon>Lophotrochozoa</taxon>
        <taxon>Mollusca</taxon>
        <taxon>Gastropoda</taxon>
        <taxon>Heterobranchia</taxon>
        <taxon>Euthyneura</taxon>
        <taxon>Panpulmonata</taxon>
        <taxon>Sacoglossa</taxon>
        <taxon>Placobranchoidea</taxon>
        <taxon>Plakobranchidae</taxon>
        <taxon>Plakobranchus</taxon>
    </lineage>
</organism>
<evidence type="ECO:0000259" key="2">
    <source>
        <dbReference type="Pfam" id="PF13820"/>
    </source>
</evidence>
<feature type="compositionally biased region" description="Polar residues" evidence="1">
    <location>
        <begin position="130"/>
        <end position="140"/>
    </location>
</feature>
<dbReference type="InterPro" id="IPR032715">
    <property type="entry name" value="NCOA6_TRADD-N"/>
</dbReference>
<proteinExistence type="predicted"/>
<feature type="domain" description="Nuclear receptor coactivator 6 TRADD-N" evidence="2">
    <location>
        <begin position="14"/>
        <end position="138"/>
    </location>
</feature>